<dbReference type="AlphaFoldDB" id="A0A9K3NLX5"/>
<name>A0A9K3NLX5_HELAN</name>
<comment type="caution">
    <text evidence="1">The sequence shown here is derived from an EMBL/GenBank/DDBJ whole genome shotgun (WGS) entry which is preliminary data.</text>
</comment>
<sequence length="80" mass="8967">MWGEQPPYSESVKIVDGDKLWIIRLKKTGLGPVLGDGFTEVVRDTGLNKLTIFCSRLSDHTHALFQSLNHVFTITLLSPK</sequence>
<protein>
    <submittedName>
        <fullName evidence="1">Uncharacterized protein</fullName>
    </submittedName>
</protein>
<reference evidence="1" key="1">
    <citation type="journal article" date="2017" name="Nature">
        <title>The sunflower genome provides insights into oil metabolism, flowering and Asterid evolution.</title>
        <authorList>
            <person name="Badouin H."/>
            <person name="Gouzy J."/>
            <person name="Grassa C.J."/>
            <person name="Murat F."/>
            <person name="Staton S.E."/>
            <person name="Cottret L."/>
            <person name="Lelandais-Briere C."/>
            <person name="Owens G.L."/>
            <person name="Carrere S."/>
            <person name="Mayjonade B."/>
            <person name="Legrand L."/>
            <person name="Gill N."/>
            <person name="Kane N.C."/>
            <person name="Bowers J.E."/>
            <person name="Hubner S."/>
            <person name="Bellec A."/>
            <person name="Berard A."/>
            <person name="Berges H."/>
            <person name="Blanchet N."/>
            <person name="Boniface M.C."/>
            <person name="Brunel D."/>
            <person name="Catrice O."/>
            <person name="Chaidir N."/>
            <person name="Claudel C."/>
            <person name="Donnadieu C."/>
            <person name="Faraut T."/>
            <person name="Fievet G."/>
            <person name="Helmstetter N."/>
            <person name="King M."/>
            <person name="Knapp S.J."/>
            <person name="Lai Z."/>
            <person name="Le Paslier M.C."/>
            <person name="Lippi Y."/>
            <person name="Lorenzon L."/>
            <person name="Mandel J.R."/>
            <person name="Marage G."/>
            <person name="Marchand G."/>
            <person name="Marquand E."/>
            <person name="Bret-Mestries E."/>
            <person name="Morien E."/>
            <person name="Nambeesan S."/>
            <person name="Nguyen T."/>
            <person name="Pegot-Espagnet P."/>
            <person name="Pouilly N."/>
            <person name="Raftis F."/>
            <person name="Sallet E."/>
            <person name="Schiex T."/>
            <person name="Thomas J."/>
            <person name="Vandecasteele C."/>
            <person name="Vares D."/>
            <person name="Vear F."/>
            <person name="Vautrin S."/>
            <person name="Crespi M."/>
            <person name="Mangin B."/>
            <person name="Burke J.M."/>
            <person name="Salse J."/>
            <person name="Munos S."/>
            <person name="Vincourt P."/>
            <person name="Rieseberg L.H."/>
            <person name="Langlade N.B."/>
        </authorList>
    </citation>
    <scope>NUCLEOTIDE SEQUENCE</scope>
    <source>
        <tissue evidence="1">Leaves</tissue>
    </source>
</reference>
<gene>
    <name evidence="1" type="ORF">HanXRQr2_Chr05g0198271</name>
</gene>
<accession>A0A9K3NLX5</accession>
<evidence type="ECO:0000313" key="1">
    <source>
        <dbReference type="EMBL" id="KAF5804545.1"/>
    </source>
</evidence>
<dbReference type="EMBL" id="MNCJ02000320">
    <property type="protein sequence ID" value="KAF5804545.1"/>
    <property type="molecule type" value="Genomic_DNA"/>
</dbReference>
<keyword evidence="2" id="KW-1185">Reference proteome</keyword>
<proteinExistence type="predicted"/>
<dbReference type="Gramene" id="mRNA:HanXRQr2_Chr05g0198271">
    <property type="protein sequence ID" value="CDS:HanXRQr2_Chr05g0198271.1"/>
    <property type="gene ID" value="HanXRQr2_Chr05g0198271"/>
</dbReference>
<reference evidence="1" key="2">
    <citation type="submission" date="2020-06" db="EMBL/GenBank/DDBJ databases">
        <title>Helianthus annuus Genome sequencing and assembly Release 2.</title>
        <authorList>
            <person name="Gouzy J."/>
            <person name="Langlade N."/>
            <person name="Munos S."/>
        </authorList>
    </citation>
    <scope>NUCLEOTIDE SEQUENCE</scope>
    <source>
        <tissue evidence="1">Leaves</tissue>
    </source>
</reference>
<organism evidence="1 2">
    <name type="scientific">Helianthus annuus</name>
    <name type="common">Common sunflower</name>
    <dbReference type="NCBI Taxonomy" id="4232"/>
    <lineage>
        <taxon>Eukaryota</taxon>
        <taxon>Viridiplantae</taxon>
        <taxon>Streptophyta</taxon>
        <taxon>Embryophyta</taxon>
        <taxon>Tracheophyta</taxon>
        <taxon>Spermatophyta</taxon>
        <taxon>Magnoliopsida</taxon>
        <taxon>eudicotyledons</taxon>
        <taxon>Gunneridae</taxon>
        <taxon>Pentapetalae</taxon>
        <taxon>asterids</taxon>
        <taxon>campanulids</taxon>
        <taxon>Asterales</taxon>
        <taxon>Asteraceae</taxon>
        <taxon>Asteroideae</taxon>
        <taxon>Heliantheae alliance</taxon>
        <taxon>Heliantheae</taxon>
        <taxon>Helianthus</taxon>
    </lineage>
</organism>
<evidence type="ECO:0000313" key="2">
    <source>
        <dbReference type="Proteomes" id="UP000215914"/>
    </source>
</evidence>
<dbReference type="Proteomes" id="UP000215914">
    <property type="component" value="Unassembled WGS sequence"/>
</dbReference>